<reference evidence="6" key="1">
    <citation type="submission" date="2023-02" db="EMBL/GenBank/DDBJ databases">
        <title>Description and genomic characterization of Salipiger bruguierae sp. nov., isolated from the sediment of mangrove plant Bruguiera sexangula.</title>
        <authorList>
            <person name="Long M."/>
        </authorList>
    </citation>
    <scope>NUCLEOTIDE SEQUENCE</scope>
    <source>
        <strain evidence="6">H15</strain>
        <plasmid evidence="6">unnamed1</plasmid>
    </source>
</reference>
<feature type="domain" description="Soluble ligand binding" evidence="5">
    <location>
        <begin position="105"/>
        <end position="138"/>
    </location>
</feature>
<dbReference type="Gene3D" id="3.30.1950.10">
    <property type="entry name" value="wza like domain"/>
    <property type="match status" value="1"/>
</dbReference>
<dbReference type="InterPro" id="IPR049712">
    <property type="entry name" value="Poly_export"/>
</dbReference>
<dbReference type="AlphaFoldDB" id="A0AAU8APW7"/>
<evidence type="ECO:0000259" key="4">
    <source>
        <dbReference type="Pfam" id="PF02563"/>
    </source>
</evidence>
<name>A0AAU8APW7_9RHOB</name>
<keyword evidence="1 3" id="KW-0732">Signal</keyword>
<feature type="domain" description="Polysaccharide export protein N-terminal" evidence="4">
    <location>
        <begin position="24"/>
        <end position="98"/>
    </location>
</feature>
<dbReference type="PANTHER" id="PTHR33619">
    <property type="entry name" value="POLYSACCHARIDE EXPORT PROTEIN GFCE-RELATED"/>
    <property type="match status" value="1"/>
</dbReference>
<dbReference type="EMBL" id="CP123386">
    <property type="protein sequence ID" value="XCC96970.1"/>
    <property type="molecule type" value="Genomic_DNA"/>
</dbReference>
<keyword evidence="6" id="KW-0614">Plasmid</keyword>
<organism evidence="6">
    <name type="scientific">Alloyangia sp. H15</name>
    <dbReference type="NCBI Taxonomy" id="3029062"/>
    <lineage>
        <taxon>Bacteria</taxon>
        <taxon>Pseudomonadati</taxon>
        <taxon>Pseudomonadota</taxon>
        <taxon>Alphaproteobacteria</taxon>
        <taxon>Rhodobacterales</taxon>
        <taxon>Roseobacteraceae</taxon>
        <taxon>Alloyangia</taxon>
    </lineage>
</organism>
<feature type="region of interest" description="Disordered" evidence="2">
    <location>
        <begin position="180"/>
        <end position="199"/>
    </location>
</feature>
<dbReference type="RefSeq" id="WP_353475861.1">
    <property type="nucleotide sequence ID" value="NZ_CP123386.1"/>
</dbReference>
<evidence type="ECO:0000313" key="6">
    <source>
        <dbReference type="EMBL" id="XCC96970.1"/>
    </source>
</evidence>
<evidence type="ECO:0000259" key="5">
    <source>
        <dbReference type="Pfam" id="PF10531"/>
    </source>
</evidence>
<protein>
    <submittedName>
        <fullName evidence="6">Polysaccharide biosynthesis/export family protein</fullName>
    </submittedName>
</protein>
<feature type="signal peptide" evidence="3">
    <location>
        <begin position="1"/>
        <end position="25"/>
    </location>
</feature>
<evidence type="ECO:0000256" key="1">
    <source>
        <dbReference type="ARBA" id="ARBA00022729"/>
    </source>
</evidence>
<dbReference type="InterPro" id="IPR003715">
    <property type="entry name" value="Poly_export_N"/>
</dbReference>
<accession>A0AAU8APW7</accession>
<sequence>MRRAQGIFPTILILLCALASASASRADMAVERGDTLAITILEAPEMNRTGLVGPDGRIMLAGLGGIEVAGLGLDAVRDAIAGEIKARGLIREPTVLVVFDGWRPYYVGGTVGNPGAYDYAPGLTVRQALTTAGGLTSARPQGGDISLEVARLVAERRAVAYRLLQIEAHIAGLQEELDLGEETPPSSAEGVLSDAEASTVREQERALNEDVTSQRDDARAHLEQSLDLVAVELDVLEKQAQLRVGEQARQQAEVDSARSLLEKGLVPTSRLTETIRDNSRILSDMLDVQSYIARARQEDATIRYQIRAAETEWRIKRRADLSEALAKRIALESEMQSYTSRLLATGMASLGDASAAAPVPEFTIHRSGAGEATSFAATMDSEILPGDVLDVDLAQEPRG</sequence>
<dbReference type="InterPro" id="IPR019554">
    <property type="entry name" value="Soluble_ligand-bd"/>
</dbReference>
<evidence type="ECO:0000256" key="2">
    <source>
        <dbReference type="SAM" id="MobiDB-lite"/>
    </source>
</evidence>
<feature type="chain" id="PRO_5043773041" evidence="3">
    <location>
        <begin position="26"/>
        <end position="399"/>
    </location>
</feature>
<proteinExistence type="predicted"/>
<gene>
    <name evidence="6" type="ORF">PVT71_23055</name>
</gene>
<dbReference type="PANTHER" id="PTHR33619:SF3">
    <property type="entry name" value="POLYSACCHARIDE EXPORT PROTEIN GFCE-RELATED"/>
    <property type="match status" value="1"/>
</dbReference>
<geneLocation type="plasmid" evidence="6">
    <name>unnamed1</name>
</geneLocation>
<dbReference type="Pfam" id="PF10531">
    <property type="entry name" value="SLBB"/>
    <property type="match status" value="1"/>
</dbReference>
<dbReference type="Pfam" id="PF02563">
    <property type="entry name" value="Poly_export"/>
    <property type="match status" value="1"/>
</dbReference>
<evidence type="ECO:0000256" key="3">
    <source>
        <dbReference type="SAM" id="SignalP"/>
    </source>
</evidence>
<dbReference type="GO" id="GO:0015159">
    <property type="term" value="F:polysaccharide transmembrane transporter activity"/>
    <property type="evidence" value="ECO:0007669"/>
    <property type="project" value="InterPro"/>
</dbReference>